<evidence type="ECO:0000259" key="12">
    <source>
        <dbReference type="Pfam" id="PF00703"/>
    </source>
</evidence>
<evidence type="ECO:0000259" key="14">
    <source>
        <dbReference type="Pfam" id="PF22666"/>
    </source>
</evidence>
<name>A0AAV3Y8S7_9GAST</name>
<dbReference type="FunFam" id="2.60.120.260:FF:000060">
    <property type="entry name" value="Probable beta-mannosidase"/>
    <property type="match status" value="1"/>
</dbReference>
<dbReference type="SUPFAM" id="SSF49785">
    <property type="entry name" value="Galactose-binding domain-like"/>
    <property type="match status" value="1"/>
</dbReference>
<dbReference type="Pfam" id="PF22666">
    <property type="entry name" value="Glyco_hydro_2_N2"/>
    <property type="match status" value="1"/>
</dbReference>
<evidence type="ECO:0000313" key="16">
    <source>
        <dbReference type="Proteomes" id="UP000735302"/>
    </source>
</evidence>
<dbReference type="Pfam" id="PF17753">
    <property type="entry name" value="Ig_mannosidase"/>
    <property type="match status" value="1"/>
</dbReference>
<comment type="similarity">
    <text evidence="3">Belongs to the glycosyl hydrolase 2 family.</text>
</comment>
<feature type="domain" description="Glycoside hydrolase family 2 immunoglobulin-like beta-sandwich" evidence="12">
    <location>
        <begin position="226"/>
        <end position="321"/>
    </location>
</feature>
<evidence type="ECO:0000256" key="3">
    <source>
        <dbReference type="ARBA" id="ARBA00007401"/>
    </source>
</evidence>
<dbReference type="InterPro" id="IPR041625">
    <property type="entry name" value="Beta-mannosidase_Ig"/>
</dbReference>
<keyword evidence="16" id="KW-1185">Reference proteome</keyword>
<dbReference type="GO" id="GO:0006516">
    <property type="term" value="P:glycoprotein catabolic process"/>
    <property type="evidence" value="ECO:0007669"/>
    <property type="project" value="TreeGrafter"/>
</dbReference>
<keyword evidence="5 11" id="KW-0732">Signal</keyword>
<feature type="signal peptide" evidence="11">
    <location>
        <begin position="1"/>
        <end position="18"/>
    </location>
</feature>
<evidence type="ECO:0000256" key="5">
    <source>
        <dbReference type="ARBA" id="ARBA00022729"/>
    </source>
</evidence>
<sequence length="1021" mass="115223">MYRITAFILLLHTPLLHAYSRLPLNGKKWTVIESISGQKIPGEVPGTPYTTLLEQGLIKNPLYRDNDVSLAWIGRTNWTYSLDFTVPDDVVSASCATLVFDGLDTIATISLNGKKVGEANNMFLRWDYDISRMLQKNGNSLRVDFTSAVLVAKSKAESSSYTIPPNCPPAVQRGECHVNQLRKEQCSFSWDWGPSFPTQGIWKPVYIDVFNSAILKDLSAVVMKVNDQWRIDVEADFDVVKGSGVKGQLQAAIKELNLTYSATISVSPDQNRTKFIITVPKTTNVPLWWPNGYGNQPLFTLNATFVSGGESSSRSLRIGFRTVELVQEPVTNKSMPSQGKTDSASTGLSFYFKVNGIPIFLKGSNWIPADSFQERITREHLSYLLSSAANVSINSMRVWGGGVYESDDLYDLCDELGILVWQDFMFSVALYPAYPQFLESVSLEIQYQVRRLKHHTSVLVWAGNNENEKGLRQDWYNVKANYSLYYKDYIELYVTTIKPVVEAEDPSRQYLSSSPSDGAESVRQGYVAQDPGSELYGDIHSYDYAADQWNASVFRIPRMASEYGIQSWCNNESLADVFLPSDFDVDSKMVDHRQHHAMGNSQMKAEVEAHLQFSQTSDPKLSFAEFVYLTQVNQAMSMRTQTEHYRRYQSRLLKDGRGLTMGALYWQLNDIWQAPTWASIDYEGRWKMLHYFARSFFNKHLISPYNSDPNTLDVFIVVDEIPIKEIRSSSTGFLQFRPLSTVSDIMESELPLADAHSVLEQVRAGTSGKLKIEMYQYSSFKPLFSWDVPYQFRPLSTLSDIMESELPLADAHSVLEQVRAGTSGKLKIEMYQYSSFKPLFSWDVPYQIKTTAESVFSKPTKDLIQDSGCPGPKHCLLYLTATDQAGQVLSTSWHMFTYPKDAALVEANVKIQSVTKKDETVFDIEISSDAPSLFVWLSAGEVLGHFSNNGFHMLRPSTHIQFFARQPISVEKLQSQLAVRCVRNNAGKALASTGEKSAKDDMSPLESLSDQALVQHWKIPQ</sequence>
<dbReference type="GO" id="GO:0004567">
    <property type="term" value="F:beta-mannosidase activity"/>
    <property type="evidence" value="ECO:0007669"/>
    <property type="project" value="UniProtKB-EC"/>
</dbReference>
<comment type="catalytic activity">
    <reaction evidence="1">
        <text>Hydrolysis of terminal, non-reducing beta-D-mannose residues in beta-D-mannosides.</text>
        <dbReference type="EC" id="3.2.1.25"/>
    </reaction>
</comment>
<dbReference type="InterPro" id="IPR054593">
    <property type="entry name" value="Beta-mannosidase-like_N2"/>
</dbReference>
<keyword evidence="7" id="KW-0325">Glycoprotein</keyword>
<comment type="subcellular location">
    <subcellularLocation>
        <location evidence="2">Lysosome</location>
    </subcellularLocation>
</comment>
<dbReference type="GO" id="GO:0005764">
    <property type="term" value="C:lysosome"/>
    <property type="evidence" value="ECO:0007669"/>
    <property type="project" value="UniProtKB-SubCell"/>
</dbReference>
<evidence type="ECO:0000256" key="11">
    <source>
        <dbReference type="SAM" id="SignalP"/>
    </source>
</evidence>
<protein>
    <recommendedName>
        <fullName evidence="4">beta-mannosidase</fullName>
        <ecNumber evidence="4">3.2.1.25</ecNumber>
    </recommendedName>
    <alternativeName>
        <fullName evidence="10">Mannanase</fullName>
    </alternativeName>
</protein>
<dbReference type="Pfam" id="PF00703">
    <property type="entry name" value="Glyco_hydro_2"/>
    <property type="match status" value="1"/>
</dbReference>
<dbReference type="InterPro" id="IPR006102">
    <property type="entry name" value="Ig-like_GH2"/>
</dbReference>
<dbReference type="InterPro" id="IPR013783">
    <property type="entry name" value="Ig-like_fold"/>
</dbReference>
<comment type="caution">
    <text evidence="15">The sequence shown here is derived from an EMBL/GenBank/DDBJ whole genome shotgun (WGS) entry which is preliminary data.</text>
</comment>
<gene>
    <name evidence="15" type="ORF">PoB_000538700</name>
</gene>
<proteinExistence type="inferred from homology"/>
<reference evidence="15 16" key="1">
    <citation type="journal article" date="2021" name="Elife">
        <title>Chloroplast acquisition without the gene transfer in kleptoplastic sea slugs, Plakobranchus ocellatus.</title>
        <authorList>
            <person name="Maeda T."/>
            <person name="Takahashi S."/>
            <person name="Yoshida T."/>
            <person name="Shimamura S."/>
            <person name="Takaki Y."/>
            <person name="Nagai Y."/>
            <person name="Toyoda A."/>
            <person name="Suzuki Y."/>
            <person name="Arimoto A."/>
            <person name="Ishii H."/>
            <person name="Satoh N."/>
            <person name="Nishiyama T."/>
            <person name="Hasebe M."/>
            <person name="Maruyama T."/>
            <person name="Minagawa J."/>
            <person name="Obokata J."/>
            <person name="Shigenobu S."/>
        </authorList>
    </citation>
    <scope>NUCLEOTIDE SEQUENCE [LARGE SCALE GENOMIC DNA]</scope>
</reference>
<evidence type="ECO:0000256" key="8">
    <source>
        <dbReference type="ARBA" id="ARBA00023228"/>
    </source>
</evidence>
<dbReference type="InterPro" id="IPR017853">
    <property type="entry name" value="GH"/>
</dbReference>
<dbReference type="Gene3D" id="2.60.40.10">
    <property type="entry name" value="Immunoglobulins"/>
    <property type="match status" value="2"/>
</dbReference>
<evidence type="ECO:0000256" key="6">
    <source>
        <dbReference type="ARBA" id="ARBA00022801"/>
    </source>
</evidence>
<dbReference type="Gene3D" id="3.20.20.80">
    <property type="entry name" value="Glycosidases"/>
    <property type="match status" value="1"/>
</dbReference>
<dbReference type="Gene3D" id="2.60.120.260">
    <property type="entry name" value="Galactose-binding domain-like"/>
    <property type="match status" value="1"/>
</dbReference>
<dbReference type="InterPro" id="IPR050887">
    <property type="entry name" value="Beta-mannosidase_GH2"/>
</dbReference>
<evidence type="ECO:0000256" key="2">
    <source>
        <dbReference type="ARBA" id="ARBA00004371"/>
    </source>
</evidence>
<keyword evidence="8" id="KW-0458">Lysosome</keyword>
<dbReference type="PANTHER" id="PTHR43730:SF1">
    <property type="entry name" value="BETA-MANNOSIDASE"/>
    <property type="match status" value="1"/>
</dbReference>
<evidence type="ECO:0000313" key="15">
    <source>
        <dbReference type="EMBL" id="GFN78881.1"/>
    </source>
</evidence>
<keyword evidence="9" id="KW-0326">Glycosidase</keyword>
<feature type="domain" description="Beta-mannosidase Ig-fold" evidence="13">
    <location>
        <begin position="908"/>
        <end position="984"/>
    </location>
</feature>
<dbReference type="Proteomes" id="UP000735302">
    <property type="component" value="Unassembled WGS sequence"/>
</dbReference>
<dbReference type="EC" id="3.2.1.25" evidence="4"/>
<dbReference type="PANTHER" id="PTHR43730">
    <property type="entry name" value="BETA-MANNOSIDASE"/>
    <property type="match status" value="1"/>
</dbReference>
<dbReference type="FunFam" id="3.20.20.80:FF:000035">
    <property type="entry name" value="Mannosidase beta"/>
    <property type="match status" value="1"/>
</dbReference>
<keyword evidence="6" id="KW-0378">Hydrolase</keyword>
<evidence type="ECO:0000259" key="13">
    <source>
        <dbReference type="Pfam" id="PF17753"/>
    </source>
</evidence>
<dbReference type="InterPro" id="IPR008979">
    <property type="entry name" value="Galactose-bd-like_sf"/>
</dbReference>
<dbReference type="AlphaFoldDB" id="A0AAV3Y8S7"/>
<evidence type="ECO:0000256" key="9">
    <source>
        <dbReference type="ARBA" id="ARBA00023295"/>
    </source>
</evidence>
<dbReference type="InterPro" id="IPR036156">
    <property type="entry name" value="Beta-gal/glucu_dom_sf"/>
</dbReference>
<feature type="chain" id="PRO_5043887203" description="beta-mannosidase" evidence="11">
    <location>
        <begin position="19"/>
        <end position="1021"/>
    </location>
</feature>
<organism evidence="15 16">
    <name type="scientific">Plakobranchus ocellatus</name>
    <dbReference type="NCBI Taxonomy" id="259542"/>
    <lineage>
        <taxon>Eukaryota</taxon>
        <taxon>Metazoa</taxon>
        <taxon>Spiralia</taxon>
        <taxon>Lophotrochozoa</taxon>
        <taxon>Mollusca</taxon>
        <taxon>Gastropoda</taxon>
        <taxon>Heterobranchia</taxon>
        <taxon>Euthyneura</taxon>
        <taxon>Panpulmonata</taxon>
        <taxon>Sacoglossa</taxon>
        <taxon>Placobranchoidea</taxon>
        <taxon>Plakobranchidae</taxon>
        <taxon>Plakobranchus</taxon>
    </lineage>
</organism>
<evidence type="ECO:0000256" key="1">
    <source>
        <dbReference type="ARBA" id="ARBA00000829"/>
    </source>
</evidence>
<evidence type="ECO:0000256" key="10">
    <source>
        <dbReference type="ARBA" id="ARBA00033445"/>
    </source>
</evidence>
<accession>A0AAV3Y8S7</accession>
<evidence type="ECO:0000256" key="7">
    <source>
        <dbReference type="ARBA" id="ARBA00023180"/>
    </source>
</evidence>
<dbReference type="SUPFAM" id="SSF51445">
    <property type="entry name" value="(Trans)glycosidases"/>
    <property type="match status" value="1"/>
</dbReference>
<feature type="domain" description="Beta-mannosidase-like galactose-binding" evidence="14">
    <location>
        <begin position="29"/>
        <end position="203"/>
    </location>
</feature>
<dbReference type="SUPFAM" id="SSF49303">
    <property type="entry name" value="beta-Galactosidase/glucuronidase domain"/>
    <property type="match status" value="1"/>
</dbReference>
<dbReference type="EMBL" id="BLXT01000621">
    <property type="protein sequence ID" value="GFN78881.1"/>
    <property type="molecule type" value="Genomic_DNA"/>
</dbReference>
<evidence type="ECO:0000256" key="4">
    <source>
        <dbReference type="ARBA" id="ARBA00012754"/>
    </source>
</evidence>